<evidence type="ECO:0000313" key="3">
    <source>
        <dbReference type="Proteomes" id="UP000001542"/>
    </source>
</evidence>
<dbReference type="InParanoid" id="A2G4X7"/>
<evidence type="ECO:0008006" key="4">
    <source>
        <dbReference type="Google" id="ProtNLM"/>
    </source>
</evidence>
<dbReference type="VEuPathDB" id="TrichDB:TVAGG3_0433600"/>
<name>A2G4X7_TRIV3</name>
<dbReference type="AlphaFoldDB" id="A2G4X7"/>
<evidence type="ECO:0000256" key="1">
    <source>
        <dbReference type="SAM" id="MobiDB-lite"/>
    </source>
</evidence>
<dbReference type="SMR" id="A2G4X7"/>
<accession>A2G4X7</accession>
<dbReference type="OrthoDB" id="10545348at2759"/>
<dbReference type="EMBL" id="DS114397">
    <property type="protein sequence ID" value="EAX87793.1"/>
    <property type="molecule type" value="Genomic_DNA"/>
</dbReference>
<protein>
    <recommendedName>
        <fullName evidence="4">TPR Domain containing protein</fullName>
    </recommendedName>
</protein>
<dbReference type="VEuPathDB" id="TrichDB:TVAG_469280"/>
<keyword evidence="3" id="KW-1185">Reference proteome</keyword>
<evidence type="ECO:0000313" key="2">
    <source>
        <dbReference type="EMBL" id="EAX87793.1"/>
    </source>
</evidence>
<reference evidence="2" key="2">
    <citation type="journal article" date="2007" name="Science">
        <title>Draft genome sequence of the sexually transmitted pathogen Trichomonas vaginalis.</title>
        <authorList>
            <person name="Carlton J.M."/>
            <person name="Hirt R.P."/>
            <person name="Silva J.C."/>
            <person name="Delcher A.L."/>
            <person name="Schatz M."/>
            <person name="Zhao Q."/>
            <person name="Wortman J.R."/>
            <person name="Bidwell S.L."/>
            <person name="Alsmark U.C.M."/>
            <person name="Besteiro S."/>
            <person name="Sicheritz-Ponten T."/>
            <person name="Noel C.J."/>
            <person name="Dacks J.B."/>
            <person name="Foster P.G."/>
            <person name="Simillion C."/>
            <person name="Van de Peer Y."/>
            <person name="Miranda-Saavedra D."/>
            <person name="Barton G.J."/>
            <person name="Westrop G.D."/>
            <person name="Mueller S."/>
            <person name="Dessi D."/>
            <person name="Fiori P.L."/>
            <person name="Ren Q."/>
            <person name="Paulsen I."/>
            <person name="Zhang H."/>
            <person name="Bastida-Corcuera F.D."/>
            <person name="Simoes-Barbosa A."/>
            <person name="Brown M.T."/>
            <person name="Hayes R.D."/>
            <person name="Mukherjee M."/>
            <person name="Okumura C.Y."/>
            <person name="Schneider R."/>
            <person name="Smith A.J."/>
            <person name="Vanacova S."/>
            <person name="Villalvazo M."/>
            <person name="Haas B.J."/>
            <person name="Pertea M."/>
            <person name="Feldblyum T.V."/>
            <person name="Utterback T.R."/>
            <person name="Shu C.L."/>
            <person name="Osoegawa K."/>
            <person name="de Jong P.J."/>
            <person name="Hrdy I."/>
            <person name="Horvathova L."/>
            <person name="Zubacova Z."/>
            <person name="Dolezal P."/>
            <person name="Malik S.B."/>
            <person name="Logsdon J.M. Jr."/>
            <person name="Henze K."/>
            <person name="Gupta A."/>
            <person name="Wang C.C."/>
            <person name="Dunne R.L."/>
            <person name="Upcroft J.A."/>
            <person name="Upcroft P."/>
            <person name="White O."/>
            <person name="Salzberg S.L."/>
            <person name="Tang P."/>
            <person name="Chiu C.-H."/>
            <person name="Lee Y.-S."/>
            <person name="Embley T.M."/>
            <person name="Coombs G.H."/>
            <person name="Mottram J.C."/>
            <person name="Tachezy J."/>
            <person name="Fraser-Liggett C.M."/>
            <person name="Johnson P.J."/>
        </authorList>
    </citation>
    <scope>NUCLEOTIDE SEQUENCE [LARGE SCALE GENOMIC DNA]</scope>
    <source>
        <strain evidence="2">G3</strain>
    </source>
</reference>
<feature type="region of interest" description="Disordered" evidence="1">
    <location>
        <begin position="1"/>
        <end position="22"/>
    </location>
</feature>
<gene>
    <name evidence="2" type="ORF">TVAG_469280</name>
</gene>
<dbReference type="InterPro" id="IPR011990">
    <property type="entry name" value="TPR-like_helical_dom_sf"/>
</dbReference>
<dbReference type="KEGG" id="tva:4745443"/>
<organism evidence="2 3">
    <name type="scientific">Trichomonas vaginalis (strain ATCC PRA-98 / G3)</name>
    <dbReference type="NCBI Taxonomy" id="412133"/>
    <lineage>
        <taxon>Eukaryota</taxon>
        <taxon>Metamonada</taxon>
        <taxon>Parabasalia</taxon>
        <taxon>Trichomonadida</taxon>
        <taxon>Trichomonadidae</taxon>
        <taxon>Trichomonas</taxon>
    </lineage>
</organism>
<dbReference type="RefSeq" id="XP_001300723.1">
    <property type="nucleotide sequence ID" value="XM_001300722.1"/>
</dbReference>
<dbReference type="Gene3D" id="1.25.40.10">
    <property type="entry name" value="Tetratricopeptide repeat domain"/>
    <property type="match status" value="1"/>
</dbReference>
<dbReference type="Proteomes" id="UP000001542">
    <property type="component" value="Unassembled WGS sequence"/>
</dbReference>
<sequence length="300" mass="34514">MSIPPSKGIHAPRARNYQQKHQANDKIETYADIYFKDHPDAIIDTDPPEVKLKKLEEKLGSFDLEMNERFHVLIQQKSMIYILYGEKSVESLKIHAKIGQLYNGSHRPQSALRHLQISLDLEKEFNVDEETALFVAVEVAEAHLSMRTDNPNDTQTHIKIAMDVLNPHRNADVKDNELKYRWYLVNARTYSASKQYQLSMQQYDNAQKTLEIIENHTNGARMAKLYVEMSETASKIDDFTRMTECTGNAYEIFMKLGMQASASLIRSKVSSDKVKEVEDKYGTLESDETNMDYMADIPPL</sequence>
<reference evidence="2" key="1">
    <citation type="submission" date="2006-10" db="EMBL/GenBank/DDBJ databases">
        <authorList>
            <person name="Amadeo P."/>
            <person name="Zhao Q."/>
            <person name="Wortman J."/>
            <person name="Fraser-Liggett C."/>
            <person name="Carlton J."/>
        </authorList>
    </citation>
    <scope>NUCLEOTIDE SEQUENCE</scope>
    <source>
        <strain evidence="2">G3</strain>
    </source>
</reference>
<proteinExistence type="predicted"/>